<evidence type="ECO:0000259" key="7">
    <source>
        <dbReference type="PROSITE" id="PS51198"/>
    </source>
</evidence>
<organism evidence="8 9">
    <name type="scientific">Ligilactobacillus pobuzihii</name>
    <dbReference type="NCBI Taxonomy" id="449659"/>
    <lineage>
        <taxon>Bacteria</taxon>
        <taxon>Bacillati</taxon>
        <taxon>Bacillota</taxon>
        <taxon>Bacilli</taxon>
        <taxon>Lactobacillales</taxon>
        <taxon>Lactobacillaceae</taxon>
        <taxon>Ligilactobacillus</taxon>
    </lineage>
</organism>
<evidence type="ECO:0000313" key="8">
    <source>
        <dbReference type="EMBL" id="KRN98397.1"/>
    </source>
</evidence>
<evidence type="ECO:0000256" key="3">
    <source>
        <dbReference type="ARBA" id="ARBA00022806"/>
    </source>
</evidence>
<dbReference type="NCBIfam" id="NF041464">
    <property type="entry name" value="HelD_BACSU"/>
    <property type="match status" value="1"/>
</dbReference>
<evidence type="ECO:0000256" key="1">
    <source>
        <dbReference type="ARBA" id="ARBA00022741"/>
    </source>
</evidence>
<keyword evidence="2 5" id="KW-0378">Hydrolase</keyword>
<dbReference type="InterPro" id="IPR048228">
    <property type="entry name" value="HelD_bacillota"/>
</dbReference>
<dbReference type="PANTHER" id="PTHR11070:SF17">
    <property type="entry name" value="DNA HELICASE IV"/>
    <property type="match status" value="1"/>
</dbReference>
<keyword evidence="9" id="KW-1185">Reference proteome</keyword>
<evidence type="ECO:0000256" key="2">
    <source>
        <dbReference type="ARBA" id="ARBA00022801"/>
    </source>
</evidence>
<feature type="compositionally biased region" description="Basic and acidic residues" evidence="6">
    <location>
        <begin position="19"/>
        <end position="39"/>
    </location>
</feature>
<evidence type="ECO:0000256" key="6">
    <source>
        <dbReference type="SAM" id="MobiDB-lite"/>
    </source>
</evidence>
<dbReference type="InterPro" id="IPR014016">
    <property type="entry name" value="UvrD-like_ATP-bd"/>
</dbReference>
<evidence type="ECO:0000256" key="5">
    <source>
        <dbReference type="PROSITE-ProRule" id="PRU00560"/>
    </source>
</evidence>
<dbReference type="EMBL" id="JQCN01000048">
    <property type="protein sequence ID" value="KRN98397.1"/>
    <property type="molecule type" value="Genomic_DNA"/>
</dbReference>
<name>A0A0R2LI93_9LACO</name>
<comment type="caution">
    <text evidence="8">The sequence shown here is derived from an EMBL/GenBank/DDBJ whole genome shotgun (WGS) entry which is preliminary data.</text>
</comment>
<reference evidence="8 9" key="1">
    <citation type="journal article" date="2015" name="Genome Announc.">
        <title>Expanding the biotechnology potential of lactobacilli through comparative genomics of 213 strains and associated genera.</title>
        <authorList>
            <person name="Sun Z."/>
            <person name="Harris H.M."/>
            <person name="McCann A."/>
            <person name="Guo C."/>
            <person name="Argimon S."/>
            <person name="Zhang W."/>
            <person name="Yang X."/>
            <person name="Jeffery I.B."/>
            <person name="Cooney J.C."/>
            <person name="Kagawa T.F."/>
            <person name="Liu W."/>
            <person name="Song Y."/>
            <person name="Salvetti E."/>
            <person name="Wrobel A."/>
            <person name="Rasinkangas P."/>
            <person name="Parkhill J."/>
            <person name="Rea M.C."/>
            <person name="O'Sullivan O."/>
            <person name="Ritari J."/>
            <person name="Douillard F.P."/>
            <person name="Paul Ross R."/>
            <person name="Yang R."/>
            <person name="Briner A.E."/>
            <person name="Felis G.E."/>
            <person name="de Vos W.M."/>
            <person name="Barrangou R."/>
            <person name="Klaenhammer T.R."/>
            <person name="Caufield P.W."/>
            <person name="Cui Y."/>
            <person name="Zhang H."/>
            <person name="O'Toole P.W."/>
        </authorList>
    </citation>
    <scope>NUCLEOTIDE SEQUENCE [LARGE SCALE GENOMIC DNA]</scope>
    <source>
        <strain evidence="8 9">NBRC 103219</strain>
    </source>
</reference>
<proteinExistence type="predicted"/>
<dbReference type="Proteomes" id="UP000051886">
    <property type="component" value="Unassembled WGS sequence"/>
</dbReference>
<dbReference type="InterPro" id="IPR027417">
    <property type="entry name" value="P-loop_NTPase"/>
</dbReference>
<dbReference type="OrthoDB" id="9787585at2"/>
<dbReference type="AlphaFoldDB" id="A0A0R2LI93"/>
<dbReference type="Gene3D" id="3.40.50.300">
    <property type="entry name" value="P-loop containing nucleotide triphosphate hydrolases"/>
    <property type="match status" value="3"/>
</dbReference>
<keyword evidence="1 5" id="KW-0547">Nucleotide-binding</keyword>
<keyword evidence="4 5" id="KW-0067">ATP-binding</keyword>
<dbReference type="GO" id="GO:0005524">
    <property type="term" value="F:ATP binding"/>
    <property type="evidence" value="ECO:0007669"/>
    <property type="project" value="UniProtKB-UniRule"/>
</dbReference>
<dbReference type="GO" id="GO:0000725">
    <property type="term" value="P:recombinational repair"/>
    <property type="evidence" value="ECO:0007669"/>
    <property type="project" value="TreeGrafter"/>
</dbReference>
<dbReference type="GO" id="GO:0003677">
    <property type="term" value="F:DNA binding"/>
    <property type="evidence" value="ECO:0007669"/>
    <property type="project" value="InterPro"/>
</dbReference>
<gene>
    <name evidence="8" type="ORF">IV66_GL002046</name>
</gene>
<sequence>MENERQLEQNRVDQVVKEIQKQQKQTEKEYKKAHEETSSVEKNYVQNAKVNTTEVDDRMETNAEIQQQKQLVAKNVQTEQILKEQLETLQDLEKSPYFGRIDIQDPGDEQETLYIGTASLNDDHQNFLIYDWRAPISSVYYNGTLGHVEYETPAGQQQTDLLKKRQFKINNGQIKNMFDTNETVGDEILQDVLDEHSDEYMKNIVATIQKEQNDIIRDTKSDLLLVQGVAGSGKTSAILQRIAFLLYHSRDTLNADQIVLFSPNLLFSRYISDVLPSLGEKNMRQVTLHEFFSRRLQGLNVESLFEHYENENNFSTEQKKLNKYKRSIKFMQSVKNYANHLPATDFHFTDITLNGEIIFSKEEITRLYSSFAGNMTLGHRFNTLKKKLLKKLDKIVGKRSTSKEIQDMLEDLSDEQYNEIIGDKEDSFASYDEEQAYLGLQITQKQYAVIYDALYNDFFFDGYEQYGAFLKQVLPGSFNEYAQNLEYHRIELDDCAPLLYLRDLLTDSGQSHSIEHLFIDEMQDYTFAQMRYLKHVFAAAKLTLLGDSEQALYSESQRPEDLLQGLTDTVHAQRSNLKLLNKSYRSTKQITNFMKAMLPEGNDIEAFNRPGDRPVICQVSDEKSALSALYSHLKKSAAKYSSVALITKNMTESQQLYERLHHNLNVTLLEEKDRTLPEGIAILPIYLAKGLEFDSVIVNNVSETEYPKTNERGILYTICSRAMHELILICPGKPSPLIKELDPALYTTEQTLSLK</sequence>
<dbReference type="InterPro" id="IPR000212">
    <property type="entry name" value="DNA_helicase_UvrD/REP"/>
</dbReference>
<dbReference type="PANTHER" id="PTHR11070">
    <property type="entry name" value="UVRD / RECB / PCRA DNA HELICASE FAMILY MEMBER"/>
    <property type="match status" value="1"/>
</dbReference>
<dbReference type="InterPro" id="IPR027785">
    <property type="entry name" value="UvrD-like_helicase_C"/>
</dbReference>
<keyword evidence="3 5" id="KW-0347">Helicase</keyword>
<feature type="region of interest" description="Disordered" evidence="6">
    <location>
        <begin position="19"/>
        <end position="41"/>
    </location>
</feature>
<feature type="domain" description="UvrD-like helicase ATP-binding" evidence="7">
    <location>
        <begin position="207"/>
        <end position="587"/>
    </location>
</feature>
<evidence type="ECO:0000313" key="9">
    <source>
        <dbReference type="Proteomes" id="UP000051886"/>
    </source>
</evidence>
<dbReference type="GO" id="GO:0016787">
    <property type="term" value="F:hydrolase activity"/>
    <property type="evidence" value="ECO:0007669"/>
    <property type="project" value="UniProtKB-UniRule"/>
</dbReference>
<evidence type="ECO:0000256" key="4">
    <source>
        <dbReference type="ARBA" id="ARBA00022840"/>
    </source>
</evidence>
<dbReference type="SUPFAM" id="SSF52540">
    <property type="entry name" value="P-loop containing nucleoside triphosphate hydrolases"/>
    <property type="match status" value="1"/>
</dbReference>
<dbReference type="GO" id="GO:0005829">
    <property type="term" value="C:cytosol"/>
    <property type="evidence" value="ECO:0007669"/>
    <property type="project" value="TreeGrafter"/>
</dbReference>
<dbReference type="PROSITE" id="PS51198">
    <property type="entry name" value="UVRD_HELICASE_ATP_BIND"/>
    <property type="match status" value="1"/>
</dbReference>
<dbReference type="STRING" id="449659.IV66_GL002046"/>
<feature type="binding site" evidence="5">
    <location>
        <begin position="228"/>
        <end position="235"/>
    </location>
    <ligand>
        <name>ATP</name>
        <dbReference type="ChEBI" id="CHEBI:30616"/>
    </ligand>
</feature>
<dbReference type="PATRIC" id="fig|449659.4.peg.2100"/>
<dbReference type="GO" id="GO:0043138">
    <property type="term" value="F:3'-5' DNA helicase activity"/>
    <property type="evidence" value="ECO:0007669"/>
    <property type="project" value="TreeGrafter"/>
</dbReference>
<dbReference type="Pfam" id="PF13538">
    <property type="entry name" value="UvrD_C_2"/>
    <property type="match status" value="1"/>
</dbReference>
<dbReference type="RefSeq" id="WP_017866882.1">
    <property type="nucleotide sequence ID" value="NZ_BJYB01000035.1"/>
</dbReference>
<protein>
    <submittedName>
        <fullName evidence="8">ATP-dependent DNA helicase</fullName>
    </submittedName>
</protein>
<dbReference type="Pfam" id="PF00580">
    <property type="entry name" value="UvrD-helicase"/>
    <property type="match status" value="1"/>
</dbReference>
<accession>A0A0R2LI93</accession>